<evidence type="ECO:0000313" key="6">
    <source>
        <dbReference type="Proteomes" id="UP000234681"/>
    </source>
</evidence>
<dbReference type="Gene3D" id="3.40.30.10">
    <property type="entry name" value="Glutaredoxin"/>
    <property type="match status" value="1"/>
</dbReference>
<reference evidence="6" key="1">
    <citation type="submission" date="2005-09" db="EMBL/GenBank/DDBJ databases">
        <authorList>
            <person name="Mural R.J."/>
            <person name="Li P.W."/>
            <person name="Adams M.D."/>
            <person name="Amanatides P.G."/>
            <person name="Baden-Tillson H."/>
            <person name="Barnstead M."/>
            <person name="Chin S.H."/>
            <person name="Dew I."/>
            <person name="Evans C.A."/>
            <person name="Ferriera S."/>
            <person name="Flanigan M."/>
            <person name="Fosler C."/>
            <person name="Glodek A."/>
            <person name="Gu Z."/>
            <person name="Holt R.A."/>
            <person name="Jennings D."/>
            <person name="Kraft C.L."/>
            <person name="Lu F."/>
            <person name="Nguyen T."/>
            <person name="Nusskern D.R."/>
            <person name="Pfannkoch C.M."/>
            <person name="Sitter C."/>
            <person name="Sutton G.G."/>
            <person name="Venter J.C."/>
            <person name="Wang Z."/>
            <person name="Woodage T."/>
            <person name="Zheng X.H."/>
            <person name="Zhong F."/>
        </authorList>
    </citation>
    <scope>NUCLEOTIDE SEQUENCE [LARGE SCALE GENOMIC DNA]</scope>
    <source>
        <strain>BN</strain>
        <strain evidence="6">Sprague-Dawley</strain>
    </source>
</reference>
<keyword evidence="2 5" id="KW-0575">Peroxidase</keyword>
<evidence type="ECO:0000313" key="7">
    <source>
        <dbReference type="RGD" id="69226"/>
    </source>
</evidence>
<proteinExistence type="inferred from homology"/>
<dbReference type="GO" id="GO:0006979">
    <property type="term" value="P:response to oxidative stress"/>
    <property type="evidence" value="ECO:0007669"/>
    <property type="project" value="InterPro"/>
</dbReference>
<name>A6K8S2_RAT</name>
<comment type="similarity">
    <text evidence="1">Belongs to the glutathione peroxidase family.</text>
</comment>
<evidence type="ECO:0000256" key="3">
    <source>
        <dbReference type="ARBA" id="ARBA00023002"/>
    </source>
</evidence>
<organism evidence="5 6">
    <name type="scientific">Rattus norvegicus</name>
    <name type="common">Rat</name>
    <dbReference type="NCBI Taxonomy" id="10116"/>
    <lineage>
        <taxon>Eukaryota</taxon>
        <taxon>Metazoa</taxon>
        <taxon>Chordata</taxon>
        <taxon>Craniata</taxon>
        <taxon>Vertebrata</taxon>
        <taxon>Euteleostomi</taxon>
        <taxon>Mammalia</taxon>
        <taxon>Eutheria</taxon>
        <taxon>Euarchontoglires</taxon>
        <taxon>Glires</taxon>
        <taxon>Rodentia</taxon>
        <taxon>Myomorpha</taxon>
        <taxon>Muroidea</taxon>
        <taxon>Muridae</taxon>
        <taxon>Murinae</taxon>
        <taxon>Rattus</taxon>
    </lineage>
</organism>
<dbReference type="PROSITE" id="PS51355">
    <property type="entry name" value="GLUTATHIONE_PEROXID_3"/>
    <property type="match status" value="1"/>
</dbReference>
<dbReference type="EMBL" id="CH474029">
    <property type="protein sequence ID" value="EDL89340.1"/>
    <property type="molecule type" value="Genomic_DNA"/>
</dbReference>
<dbReference type="InterPro" id="IPR000889">
    <property type="entry name" value="Glutathione_peroxidase"/>
</dbReference>
<accession>A6K8S2</accession>
<sequence>MGRAAARKRGRCRQRGRSPGGRRRREPGRQSPRKRPGPRRRRARARRRRRARPRRMEPIPEPFNPRPLLQDLPQTSNSHEFLGLCASRDDWRCARSMHEFAAKDIDGHMVCLDKYRGCVCIVTNVASQ</sequence>
<gene>
    <name evidence="5 7" type="primary">Gpx4</name>
    <name evidence="5" type="ORF">rCG_29192</name>
</gene>
<feature type="region of interest" description="Disordered" evidence="4">
    <location>
        <begin position="1"/>
        <end position="74"/>
    </location>
</feature>
<dbReference type="Proteomes" id="UP000234681">
    <property type="component" value="Chromosome 7"/>
</dbReference>
<evidence type="ECO:0000313" key="5">
    <source>
        <dbReference type="EMBL" id="EDL89340.1"/>
    </source>
</evidence>
<evidence type="ECO:0000256" key="2">
    <source>
        <dbReference type="ARBA" id="ARBA00022559"/>
    </source>
</evidence>
<dbReference type="RGD" id="69226">
    <property type="gene designation" value="Gpx4"/>
</dbReference>
<evidence type="ECO:0000256" key="1">
    <source>
        <dbReference type="ARBA" id="ARBA00006926"/>
    </source>
</evidence>
<dbReference type="AlphaFoldDB" id="A6K8S2"/>
<evidence type="ECO:0000256" key="4">
    <source>
        <dbReference type="SAM" id="MobiDB-lite"/>
    </source>
</evidence>
<dbReference type="GO" id="GO:0004601">
    <property type="term" value="F:peroxidase activity"/>
    <property type="evidence" value="ECO:0007669"/>
    <property type="project" value="UniProtKB-KW"/>
</dbReference>
<keyword evidence="3" id="KW-0560">Oxidoreductase</keyword>
<protein>
    <submittedName>
        <fullName evidence="5">Glutathione peroxidase 4, isoform CRA_a</fullName>
    </submittedName>
</protein>
<feature type="compositionally biased region" description="Basic residues" evidence="4">
    <location>
        <begin position="1"/>
        <end position="53"/>
    </location>
</feature>